<dbReference type="AlphaFoldDB" id="A0A841E5V7"/>
<reference evidence="1 2" key="1">
    <citation type="submission" date="2020-08" db="EMBL/GenBank/DDBJ databases">
        <title>Sequencing the genomes of 1000 actinobacteria strains.</title>
        <authorList>
            <person name="Klenk H.-P."/>
        </authorList>
    </citation>
    <scope>NUCLEOTIDE SEQUENCE [LARGE SCALE GENOMIC DNA]</scope>
    <source>
        <strain evidence="1 2">DSM 44593</strain>
    </source>
</reference>
<comment type="caution">
    <text evidence="1">The sequence shown here is derived from an EMBL/GenBank/DDBJ whole genome shotgun (WGS) entry which is preliminary data.</text>
</comment>
<keyword evidence="2" id="KW-1185">Reference proteome</keyword>
<evidence type="ECO:0000313" key="1">
    <source>
        <dbReference type="EMBL" id="MBB5996533.1"/>
    </source>
</evidence>
<name>A0A841E5V7_9ACTN</name>
<dbReference type="RefSeq" id="WP_184632743.1">
    <property type="nucleotide sequence ID" value="NZ_BAABKT010000020.1"/>
</dbReference>
<dbReference type="EMBL" id="JACHLY010000001">
    <property type="protein sequence ID" value="MBB5996533.1"/>
    <property type="molecule type" value="Genomic_DNA"/>
</dbReference>
<evidence type="ECO:0000313" key="2">
    <source>
        <dbReference type="Proteomes" id="UP000578077"/>
    </source>
</evidence>
<accession>A0A841E5V7</accession>
<dbReference type="Proteomes" id="UP000578077">
    <property type="component" value="Unassembled WGS sequence"/>
</dbReference>
<organism evidence="1 2">
    <name type="scientific">Streptomonospora salina</name>
    <dbReference type="NCBI Taxonomy" id="104205"/>
    <lineage>
        <taxon>Bacteria</taxon>
        <taxon>Bacillati</taxon>
        <taxon>Actinomycetota</taxon>
        <taxon>Actinomycetes</taxon>
        <taxon>Streptosporangiales</taxon>
        <taxon>Nocardiopsidaceae</taxon>
        <taxon>Streptomonospora</taxon>
    </lineage>
</organism>
<proteinExistence type="predicted"/>
<protein>
    <submittedName>
        <fullName evidence="1">Uncharacterized protein</fullName>
    </submittedName>
</protein>
<gene>
    <name evidence="1" type="ORF">HNR25_000284</name>
</gene>
<sequence length="206" mass="23558">MTSIASLIISSFAAIIALAALWKTHLARFRPIATTGKLRLRIYEIENQDSTWFIPQLDVPIMLVNTGAKIGTINDIRIVARYPDIPIPNAREIFPWHCVVDSGEFELEAIHRFTWLKKARLRDSSGIALQPGVPVSMHIVLDTRWDDAVIQKIEFELQISSDSKHKWTPIERWTHHISPSVWQHLIDGTSFSVDPHTSPRKEPLDR</sequence>